<gene>
    <name evidence="1" type="ORF">ACFPGP_09575</name>
</gene>
<dbReference type="Proteomes" id="UP001596087">
    <property type="component" value="Unassembled WGS sequence"/>
</dbReference>
<dbReference type="Pfam" id="PF00300">
    <property type="entry name" value="His_Phos_1"/>
    <property type="match status" value="1"/>
</dbReference>
<accession>A0ABW0BI27</accession>
<evidence type="ECO:0000313" key="2">
    <source>
        <dbReference type="Proteomes" id="UP001596087"/>
    </source>
</evidence>
<dbReference type="SMART" id="SM00855">
    <property type="entry name" value="PGAM"/>
    <property type="match status" value="1"/>
</dbReference>
<organism evidence="1 2">
    <name type="scientific">Nocardioides taihuensis</name>
    <dbReference type="NCBI Taxonomy" id="1835606"/>
    <lineage>
        <taxon>Bacteria</taxon>
        <taxon>Bacillati</taxon>
        <taxon>Actinomycetota</taxon>
        <taxon>Actinomycetes</taxon>
        <taxon>Propionibacteriales</taxon>
        <taxon>Nocardioidaceae</taxon>
        <taxon>Nocardioides</taxon>
    </lineage>
</organism>
<name>A0ABW0BI27_9ACTN</name>
<dbReference type="SUPFAM" id="SSF53254">
    <property type="entry name" value="Phosphoglycerate mutase-like"/>
    <property type="match status" value="1"/>
</dbReference>
<dbReference type="InterPro" id="IPR013078">
    <property type="entry name" value="His_Pase_superF_clade-1"/>
</dbReference>
<comment type="caution">
    <text evidence="1">The sequence shown here is derived from an EMBL/GenBank/DDBJ whole genome shotgun (WGS) entry which is preliminary data.</text>
</comment>
<dbReference type="RefSeq" id="WP_378589570.1">
    <property type="nucleotide sequence ID" value="NZ_JBHSKD010000009.1"/>
</dbReference>
<protein>
    <submittedName>
        <fullName evidence="1">SixA phosphatase family protein</fullName>
    </submittedName>
</protein>
<evidence type="ECO:0000313" key="1">
    <source>
        <dbReference type="EMBL" id="MFC5176920.1"/>
    </source>
</evidence>
<proteinExistence type="predicted"/>
<dbReference type="InterPro" id="IPR029033">
    <property type="entry name" value="His_PPase_superfam"/>
</dbReference>
<keyword evidence="2" id="KW-1185">Reference proteome</keyword>
<dbReference type="Gene3D" id="3.40.50.1240">
    <property type="entry name" value="Phosphoglycerate mutase-like"/>
    <property type="match status" value="1"/>
</dbReference>
<dbReference type="EMBL" id="JBHSKD010000009">
    <property type="protein sequence ID" value="MFC5176920.1"/>
    <property type="molecule type" value="Genomic_DNA"/>
</dbReference>
<reference evidence="2" key="1">
    <citation type="journal article" date="2019" name="Int. J. Syst. Evol. Microbiol.">
        <title>The Global Catalogue of Microorganisms (GCM) 10K type strain sequencing project: providing services to taxonomists for standard genome sequencing and annotation.</title>
        <authorList>
            <consortium name="The Broad Institute Genomics Platform"/>
            <consortium name="The Broad Institute Genome Sequencing Center for Infectious Disease"/>
            <person name="Wu L."/>
            <person name="Ma J."/>
        </authorList>
    </citation>
    <scope>NUCLEOTIDE SEQUENCE [LARGE SCALE GENOMIC DNA]</scope>
    <source>
        <strain evidence="2">DFY41</strain>
    </source>
</reference>
<sequence>MQSQPRRLLVVRHAKAEQEGPSDVERALAAQGHRDAAAAGRWCAERGLVADHAWVSAARRTQETWEDLAAAADWTVEGYVDPGLYAAGVDTAVDLLRTTPADATTVVVVGHNPTMSTLAQLLDDGEGDPAAEEDMASGYPTSGLALFEYDGAWADLSLTSARLVAFHVARG</sequence>
<dbReference type="CDD" id="cd07040">
    <property type="entry name" value="HP"/>
    <property type="match status" value="1"/>
</dbReference>